<dbReference type="InterPro" id="IPR002591">
    <property type="entry name" value="Phosphodiest/P_Trfase"/>
</dbReference>
<reference evidence="2 3" key="1">
    <citation type="journal article" date="2016" name="Mol. Biol. Evol.">
        <title>Comparative Genomics of Early-Diverging Mushroom-Forming Fungi Provides Insights into the Origins of Lignocellulose Decay Capabilities.</title>
        <authorList>
            <person name="Nagy L.G."/>
            <person name="Riley R."/>
            <person name="Tritt A."/>
            <person name="Adam C."/>
            <person name="Daum C."/>
            <person name="Floudas D."/>
            <person name="Sun H."/>
            <person name="Yadav J.S."/>
            <person name="Pangilinan J."/>
            <person name="Larsson K.H."/>
            <person name="Matsuura K."/>
            <person name="Barry K."/>
            <person name="Labutti K."/>
            <person name="Kuo R."/>
            <person name="Ohm R.A."/>
            <person name="Bhattacharya S.S."/>
            <person name="Shirouzu T."/>
            <person name="Yoshinaga Y."/>
            <person name="Martin F.M."/>
            <person name="Grigoriev I.V."/>
            <person name="Hibbett D.S."/>
        </authorList>
    </citation>
    <scope>NUCLEOTIDE SEQUENCE [LARGE SCALE GENOMIC DNA]</scope>
    <source>
        <strain evidence="2 3">HHB12029</strain>
    </source>
</reference>
<name>A0A165HPT7_EXIGL</name>
<dbReference type="InParanoid" id="A0A165HPT7"/>
<dbReference type="PANTHER" id="PTHR10151">
    <property type="entry name" value="ECTONUCLEOTIDE PYROPHOSPHATASE/PHOSPHODIESTERASE"/>
    <property type="match status" value="1"/>
</dbReference>
<gene>
    <name evidence="2" type="ORF">EXIGLDRAFT_647436</name>
</gene>
<dbReference type="AlphaFoldDB" id="A0A165HPT7"/>
<keyword evidence="1" id="KW-1133">Transmembrane helix</keyword>
<proteinExistence type="predicted"/>
<dbReference type="GO" id="GO:0017111">
    <property type="term" value="F:ribonucleoside triphosphate phosphatase activity"/>
    <property type="evidence" value="ECO:0007669"/>
    <property type="project" value="TreeGrafter"/>
</dbReference>
<keyword evidence="1" id="KW-0472">Membrane</keyword>
<dbReference type="CDD" id="cd16018">
    <property type="entry name" value="Enpp"/>
    <property type="match status" value="1"/>
</dbReference>
<keyword evidence="1" id="KW-0812">Transmembrane</keyword>
<dbReference type="Proteomes" id="UP000077266">
    <property type="component" value="Unassembled WGS sequence"/>
</dbReference>
<dbReference type="GO" id="GO:0047429">
    <property type="term" value="F:nucleoside triphosphate diphosphatase activity"/>
    <property type="evidence" value="ECO:0007669"/>
    <property type="project" value="TreeGrafter"/>
</dbReference>
<dbReference type="PANTHER" id="PTHR10151:SF120">
    <property type="entry name" value="BIS(5'-ADENOSYL)-TRIPHOSPHATASE"/>
    <property type="match status" value="1"/>
</dbReference>
<feature type="transmembrane region" description="Helical" evidence="1">
    <location>
        <begin position="23"/>
        <end position="46"/>
    </location>
</feature>
<dbReference type="Gene3D" id="3.30.1360.180">
    <property type="match status" value="1"/>
</dbReference>
<dbReference type="EMBL" id="KV426011">
    <property type="protein sequence ID" value="KZV92284.1"/>
    <property type="molecule type" value="Genomic_DNA"/>
</dbReference>
<organism evidence="2 3">
    <name type="scientific">Exidia glandulosa HHB12029</name>
    <dbReference type="NCBI Taxonomy" id="1314781"/>
    <lineage>
        <taxon>Eukaryota</taxon>
        <taxon>Fungi</taxon>
        <taxon>Dikarya</taxon>
        <taxon>Basidiomycota</taxon>
        <taxon>Agaricomycotina</taxon>
        <taxon>Agaricomycetes</taxon>
        <taxon>Auriculariales</taxon>
        <taxon>Exidiaceae</taxon>
        <taxon>Exidia</taxon>
    </lineage>
</organism>
<sequence>MEKTLPPPAVSGGPTASIHVPRLFRLILLAVAVGFVILSSPIFGLLRGFQHYPHAIPPIANPHNRTVVLISIDGFRADYVDKGLTPHLVEHGQCGVRAEWMRPVFPTLTFPNHWALLTGLYAESHGIIANTFWDPITDAYFDYSKPERSWGAHWWLGEPIWATAERAGIRTANLMWPGPPVTSAGVAPTYFIPWRNKVPLTEKLAQINEWLALPKGQRPQLIVMYDPAVDQAGHSTGPDSPALNLTLHAVNEFARDVPKDVDVIFVSDHGMTDTSHQELIYLDDPELLDIDGASQIVHWDGWPSMGLRFSEDADVPALIERLEAYAAANPGRFRVFNASTMPERWHFNPRHNERIAPVWIVPELGWGVGVRNGGSYPVKGNHGFDNAEPSMHAMMVAGGPTFAKHNGSVVPHFQNTEIYGLVARLLGIERSRAPNNGTAGFWDDMIDA</sequence>
<dbReference type="FunCoup" id="A0A165HPT7">
    <property type="interactions" value="177"/>
</dbReference>
<dbReference type="Pfam" id="PF01663">
    <property type="entry name" value="Phosphodiest"/>
    <property type="match status" value="1"/>
</dbReference>
<evidence type="ECO:0000256" key="1">
    <source>
        <dbReference type="SAM" id="Phobius"/>
    </source>
</evidence>
<dbReference type="STRING" id="1314781.A0A165HPT7"/>
<evidence type="ECO:0000313" key="3">
    <source>
        <dbReference type="Proteomes" id="UP000077266"/>
    </source>
</evidence>
<dbReference type="SUPFAM" id="SSF53649">
    <property type="entry name" value="Alkaline phosphatase-like"/>
    <property type="match status" value="1"/>
</dbReference>
<dbReference type="GO" id="GO:0009141">
    <property type="term" value="P:nucleoside triphosphate metabolic process"/>
    <property type="evidence" value="ECO:0007669"/>
    <property type="project" value="TreeGrafter"/>
</dbReference>
<dbReference type="InterPro" id="IPR017850">
    <property type="entry name" value="Alkaline_phosphatase_core_sf"/>
</dbReference>
<dbReference type="OrthoDB" id="415411at2759"/>
<keyword evidence="3" id="KW-1185">Reference proteome</keyword>
<accession>A0A165HPT7</accession>
<protein>
    <submittedName>
        <fullName evidence="2">Phosphodiest-domain-containing protein</fullName>
    </submittedName>
</protein>
<evidence type="ECO:0000313" key="2">
    <source>
        <dbReference type="EMBL" id="KZV92284.1"/>
    </source>
</evidence>
<dbReference type="Gene3D" id="3.40.720.10">
    <property type="entry name" value="Alkaline Phosphatase, subunit A"/>
    <property type="match status" value="1"/>
</dbReference>